<reference evidence="1 2" key="1">
    <citation type="submission" date="2017-06" db="EMBL/GenBank/DDBJ databases">
        <title>Genome sequencing of cyanobaciteial culture collection at National Institute for Environmental Studies (NIES).</title>
        <authorList>
            <person name="Hirose Y."/>
            <person name="Shimura Y."/>
            <person name="Fujisawa T."/>
            <person name="Nakamura Y."/>
            <person name="Kawachi M."/>
        </authorList>
    </citation>
    <scope>NUCLEOTIDE SEQUENCE [LARGE SCALE GENOMIC DNA]</scope>
    <source>
        <strain evidence="1 2">NIES-4072</strain>
    </source>
</reference>
<name>A0A2R5FIJ0_NOSCO</name>
<protein>
    <submittedName>
        <fullName evidence="1">Uncharacterized protein</fullName>
    </submittedName>
</protein>
<dbReference type="AlphaFoldDB" id="A0A2R5FIJ0"/>
<gene>
    <name evidence="1" type="ORF">NIES4072_22020</name>
</gene>
<accession>A0A2R5FIJ0</accession>
<dbReference type="Proteomes" id="UP000245124">
    <property type="component" value="Unassembled WGS sequence"/>
</dbReference>
<dbReference type="EMBL" id="BDUD01000001">
    <property type="protein sequence ID" value="GBG18537.1"/>
    <property type="molecule type" value="Genomic_DNA"/>
</dbReference>
<evidence type="ECO:0000313" key="1">
    <source>
        <dbReference type="EMBL" id="GBG18537.1"/>
    </source>
</evidence>
<keyword evidence="2" id="KW-1185">Reference proteome</keyword>
<sequence length="73" mass="8507">MNIFNSIFDSGTLLRYALKSDPIYVKMTLPLHSCKNNLCCDYPTRKPTNNLRKEELYACDFSTSHFGHELFQN</sequence>
<evidence type="ECO:0000313" key="2">
    <source>
        <dbReference type="Proteomes" id="UP000245124"/>
    </source>
</evidence>
<comment type="caution">
    <text evidence="1">The sequence shown here is derived from an EMBL/GenBank/DDBJ whole genome shotgun (WGS) entry which is preliminary data.</text>
</comment>
<proteinExistence type="predicted"/>
<organism evidence="1 2">
    <name type="scientific">Nostoc commune NIES-4072</name>
    <dbReference type="NCBI Taxonomy" id="2005467"/>
    <lineage>
        <taxon>Bacteria</taxon>
        <taxon>Bacillati</taxon>
        <taxon>Cyanobacteriota</taxon>
        <taxon>Cyanophyceae</taxon>
        <taxon>Nostocales</taxon>
        <taxon>Nostocaceae</taxon>
        <taxon>Nostoc</taxon>
    </lineage>
</organism>